<feature type="transmembrane region" description="Helical" evidence="6">
    <location>
        <begin position="515"/>
        <end position="538"/>
    </location>
</feature>
<feature type="compositionally biased region" description="Low complexity" evidence="5">
    <location>
        <begin position="1"/>
        <end position="25"/>
    </location>
</feature>
<feature type="compositionally biased region" description="Acidic residues" evidence="5">
    <location>
        <begin position="134"/>
        <end position="143"/>
    </location>
</feature>
<feature type="transmembrane region" description="Helical" evidence="6">
    <location>
        <begin position="220"/>
        <end position="240"/>
    </location>
</feature>
<feature type="non-terminal residue" evidence="8">
    <location>
        <position position="654"/>
    </location>
</feature>
<feature type="transmembrane region" description="Helical" evidence="6">
    <location>
        <begin position="620"/>
        <end position="638"/>
    </location>
</feature>
<dbReference type="GO" id="GO:0005886">
    <property type="term" value="C:plasma membrane"/>
    <property type="evidence" value="ECO:0007669"/>
    <property type="project" value="TreeGrafter"/>
</dbReference>
<proteinExistence type="predicted"/>
<dbReference type="OMA" id="FMWFGSA"/>
<dbReference type="CDD" id="cd17502">
    <property type="entry name" value="MFS_Azr1_MDR_like"/>
    <property type="match status" value="1"/>
</dbReference>
<comment type="subcellular location">
    <subcellularLocation>
        <location evidence="1">Membrane</location>
        <topology evidence="1">Multi-pass membrane protein</topology>
    </subcellularLocation>
</comment>
<feature type="compositionally biased region" description="Polar residues" evidence="5">
    <location>
        <begin position="113"/>
        <end position="126"/>
    </location>
</feature>
<evidence type="ECO:0000313" key="8">
    <source>
        <dbReference type="EMBL" id="RFU35989.1"/>
    </source>
</evidence>
<evidence type="ECO:0000313" key="9">
    <source>
        <dbReference type="Proteomes" id="UP000258309"/>
    </source>
</evidence>
<reference evidence="8 9" key="1">
    <citation type="submission" date="2018-05" db="EMBL/GenBank/DDBJ databases">
        <title>Draft genome sequence of Scytalidium lignicola DSM 105466, a ubiquitous saprotrophic fungus.</title>
        <authorList>
            <person name="Buettner E."/>
            <person name="Gebauer A.M."/>
            <person name="Hofrichter M."/>
            <person name="Liers C."/>
            <person name="Kellner H."/>
        </authorList>
    </citation>
    <scope>NUCLEOTIDE SEQUENCE [LARGE SCALE GENOMIC DNA]</scope>
    <source>
        <strain evidence="8 9">DSM 105466</strain>
    </source>
</reference>
<feature type="transmembrane region" description="Helical" evidence="6">
    <location>
        <begin position="246"/>
        <end position="271"/>
    </location>
</feature>
<dbReference type="InterPro" id="IPR011701">
    <property type="entry name" value="MFS"/>
</dbReference>
<dbReference type="Pfam" id="PF07690">
    <property type="entry name" value="MFS_1"/>
    <property type="match status" value="1"/>
</dbReference>
<name>A0A3E2HRK4_SCYLI</name>
<feature type="domain" description="Major facilitator superfamily (MFS) profile" evidence="7">
    <location>
        <begin position="156"/>
        <end position="643"/>
    </location>
</feature>
<dbReference type="InterPro" id="IPR036259">
    <property type="entry name" value="MFS_trans_sf"/>
</dbReference>
<feature type="non-terminal residue" evidence="8">
    <location>
        <position position="1"/>
    </location>
</feature>
<feature type="transmembrane region" description="Helical" evidence="6">
    <location>
        <begin position="145"/>
        <end position="169"/>
    </location>
</feature>
<dbReference type="AlphaFoldDB" id="A0A3E2HRK4"/>
<gene>
    <name evidence="8" type="ORF">B7463_g365</name>
</gene>
<comment type="caution">
    <text evidence="8">The sequence shown here is derived from an EMBL/GenBank/DDBJ whole genome shotgun (WGS) entry which is preliminary data.</text>
</comment>
<feature type="transmembrane region" description="Helical" evidence="6">
    <location>
        <begin position="418"/>
        <end position="439"/>
    </location>
</feature>
<evidence type="ECO:0000256" key="5">
    <source>
        <dbReference type="SAM" id="MobiDB-lite"/>
    </source>
</evidence>
<keyword evidence="3 6" id="KW-1133">Transmembrane helix</keyword>
<dbReference type="PROSITE" id="PS50850">
    <property type="entry name" value="MFS"/>
    <property type="match status" value="1"/>
</dbReference>
<feature type="transmembrane region" description="Helical" evidence="6">
    <location>
        <begin position="550"/>
        <end position="569"/>
    </location>
</feature>
<keyword evidence="9" id="KW-1185">Reference proteome</keyword>
<dbReference type="OrthoDB" id="10021397at2759"/>
<dbReference type="GO" id="GO:0022857">
    <property type="term" value="F:transmembrane transporter activity"/>
    <property type="evidence" value="ECO:0007669"/>
    <property type="project" value="InterPro"/>
</dbReference>
<feature type="transmembrane region" description="Helical" evidence="6">
    <location>
        <begin position="278"/>
        <end position="297"/>
    </location>
</feature>
<feature type="transmembrane region" description="Helical" evidence="6">
    <location>
        <begin position="309"/>
        <end position="329"/>
    </location>
</feature>
<dbReference type="Proteomes" id="UP000258309">
    <property type="component" value="Unassembled WGS sequence"/>
</dbReference>
<feature type="transmembrane region" description="Helical" evidence="6">
    <location>
        <begin position="459"/>
        <end position="478"/>
    </location>
</feature>
<dbReference type="InterPro" id="IPR020846">
    <property type="entry name" value="MFS_dom"/>
</dbReference>
<dbReference type="EMBL" id="NCSJ02000003">
    <property type="protein sequence ID" value="RFU35989.1"/>
    <property type="molecule type" value="Genomic_DNA"/>
</dbReference>
<evidence type="ECO:0000256" key="4">
    <source>
        <dbReference type="ARBA" id="ARBA00023136"/>
    </source>
</evidence>
<organism evidence="8 9">
    <name type="scientific">Scytalidium lignicola</name>
    <name type="common">Hyphomycete</name>
    <dbReference type="NCBI Taxonomy" id="5539"/>
    <lineage>
        <taxon>Eukaryota</taxon>
        <taxon>Fungi</taxon>
        <taxon>Dikarya</taxon>
        <taxon>Ascomycota</taxon>
        <taxon>Pezizomycotina</taxon>
        <taxon>Leotiomycetes</taxon>
        <taxon>Leotiomycetes incertae sedis</taxon>
        <taxon>Scytalidium</taxon>
    </lineage>
</organism>
<evidence type="ECO:0000256" key="3">
    <source>
        <dbReference type="ARBA" id="ARBA00022989"/>
    </source>
</evidence>
<feature type="compositionally biased region" description="Basic and acidic residues" evidence="5">
    <location>
        <begin position="28"/>
        <end position="48"/>
    </location>
</feature>
<sequence length="654" mass="69755">MAPATASQTANAAPLDPAAANAMEDAASDNKDEKHILTTDGETLREDQSSVGGAGRNVAVVGEKEKLPSSLSYTADTTPLYSDSLTEKENPEHDEKERSSAPTKEKAAVRNDSVVSEQANKENGTSCEAKEEGEQKEEGEDEDQIIYPTGASLGVLTLGLCMATFVVALDNTIIATAIPRITSVFHSTNDVGWYGSSYLLTTTALQPSFGRIYTYFNVKYTYLFALCLFELGSIICAAARNSVMLIIGRAVAGAGASALFSGGMTIIGFSVPLIRRPMYMAALSSMFGISSVVGPLLGGVLTDKASWRWCFWINLPFGGIALLTVFFFFKNPVRKSTNLSLKQKILNIDLVGALFLICAIVCLLLALQWGGSTYPWRDSKVWGCLLGFGLIIICFIVQQFRRGDRGTIPPRIFSQRTVMSSCLYTCFLSMGLYVHIFYLPIYFQAIKGTTAEGSGIRTIPYLGTIIVSSIVAGVLVTTLGQFKPFMIAGAAIFTVGAGLLYTIHVSSGIAKWVCYQLLAGFGAGGGIQLPFIAVQTVLNNNDMPSGNAMAIFFNSLGGAISISIAQNIFSNGLVKYLPMYAPSVSVDLISRSGATNLQHVVSAAQLPGVLRAYMGALDEAFVISIAVGGIAFLIAFLVEPKSIKGKQISMAAAA</sequence>
<protein>
    <recommendedName>
        <fullName evidence="7">Major facilitator superfamily (MFS) profile domain-containing protein</fullName>
    </recommendedName>
</protein>
<dbReference type="PANTHER" id="PTHR23501:SF198">
    <property type="entry name" value="AZOLE RESISTANCE PROTEIN 1-RELATED"/>
    <property type="match status" value="1"/>
</dbReference>
<dbReference type="Gene3D" id="1.20.1250.20">
    <property type="entry name" value="MFS general substrate transporter like domains"/>
    <property type="match status" value="2"/>
</dbReference>
<dbReference type="PANTHER" id="PTHR23501">
    <property type="entry name" value="MAJOR FACILITATOR SUPERFAMILY"/>
    <property type="match status" value="1"/>
</dbReference>
<feature type="compositionally biased region" description="Basic and acidic residues" evidence="5">
    <location>
        <begin position="85"/>
        <end position="109"/>
    </location>
</feature>
<evidence type="ECO:0000256" key="1">
    <source>
        <dbReference type="ARBA" id="ARBA00004141"/>
    </source>
</evidence>
<dbReference type="FunFam" id="1.20.1720.10:FF:000012">
    <property type="entry name" value="MFS toxin efflux pump (AflT)"/>
    <property type="match status" value="1"/>
</dbReference>
<dbReference type="SUPFAM" id="SSF103473">
    <property type="entry name" value="MFS general substrate transporter"/>
    <property type="match status" value="1"/>
</dbReference>
<feature type="transmembrane region" description="Helical" evidence="6">
    <location>
        <begin position="485"/>
        <end position="503"/>
    </location>
</feature>
<feature type="transmembrane region" description="Helical" evidence="6">
    <location>
        <begin position="350"/>
        <end position="367"/>
    </location>
</feature>
<evidence type="ECO:0000256" key="2">
    <source>
        <dbReference type="ARBA" id="ARBA00022692"/>
    </source>
</evidence>
<feature type="region of interest" description="Disordered" evidence="5">
    <location>
        <begin position="1"/>
        <end position="143"/>
    </location>
</feature>
<keyword evidence="4 6" id="KW-0472">Membrane</keyword>
<dbReference type="FunFam" id="1.20.1250.20:FF:000196">
    <property type="entry name" value="MFS toxin efflux pump (AflT)"/>
    <property type="match status" value="1"/>
</dbReference>
<feature type="compositionally biased region" description="Polar residues" evidence="5">
    <location>
        <begin position="69"/>
        <end position="84"/>
    </location>
</feature>
<evidence type="ECO:0000259" key="7">
    <source>
        <dbReference type="PROSITE" id="PS50850"/>
    </source>
</evidence>
<keyword evidence="2 6" id="KW-0812">Transmembrane</keyword>
<accession>A0A3E2HRK4</accession>
<evidence type="ECO:0000256" key="6">
    <source>
        <dbReference type="SAM" id="Phobius"/>
    </source>
</evidence>
<feature type="transmembrane region" description="Helical" evidence="6">
    <location>
        <begin position="379"/>
        <end position="397"/>
    </location>
</feature>